<protein>
    <submittedName>
        <fullName evidence="1">Uncharacterized protein</fullName>
    </submittedName>
</protein>
<organism evidence="1 2">
    <name type="scientific">Neptunicoccus cionae</name>
    <dbReference type="NCBI Taxonomy" id="2035344"/>
    <lineage>
        <taxon>Bacteria</taxon>
        <taxon>Pseudomonadati</taxon>
        <taxon>Pseudomonadota</taxon>
        <taxon>Alphaproteobacteria</taxon>
        <taxon>Rhodobacterales</taxon>
        <taxon>Paracoccaceae</taxon>
        <taxon>Neptunicoccus</taxon>
    </lineage>
</organism>
<comment type="caution">
    <text evidence="1">The sequence shown here is derived from an EMBL/GenBank/DDBJ whole genome shotgun (WGS) entry which is preliminary data.</text>
</comment>
<proteinExistence type="predicted"/>
<evidence type="ECO:0000313" key="2">
    <source>
        <dbReference type="Proteomes" id="UP000628017"/>
    </source>
</evidence>
<dbReference type="EMBL" id="BMKA01000006">
    <property type="protein sequence ID" value="GGA29004.1"/>
    <property type="molecule type" value="Genomic_DNA"/>
</dbReference>
<dbReference type="AlphaFoldDB" id="A0A916R2K5"/>
<reference evidence="1" key="2">
    <citation type="submission" date="2020-09" db="EMBL/GenBank/DDBJ databases">
        <authorList>
            <person name="Sun Q."/>
            <person name="Zhou Y."/>
        </authorList>
    </citation>
    <scope>NUCLEOTIDE SEQUENCE</scope>
    <source>
        <strain evidence="1">CGMCC 1.15880</strain>
    </source>
</reference>
<accession>A0A916R2K5</accession>
<name>A0A916R2K5_9RHOB</name>
<dbReference type="Proteomes" id="UP000628017">
    <property type="component" value="Unassembled WGS sequence"/>
</dbReference>
<gene>
    <name evidence="1" type="ORF">GCM10011498_32650</name>
</gene>
<dbReference type="SUPFAM" id="SSF56935">
    <property type="entry name" value="Porins"/>
    <property type="match status" value="1"/>
</dbReference>
<reference evidence="1" key="1">
    <citation type="journal article" date="2014" name="Int. J. Syst. Evol. Microbiol.">
        <title>Complete genome sequence of Corynebacterium casei LMG S-19264T (=DSM 44701T), isolated from a smear-ripened cheese.</title>
        <authorList>
            <consortium name="US DOE Joint Genome Institute (JGI-PGF)"/>
            <person name="Walter F."/>
            <person name="Albersmeier A."/>
            <person name="Kalinowski J."/>
            <person name="Ruckert C."/>
        </authorList>
    </citation>
    <scope>NUCLEOTIDE SEQUENCE</scope>
    <source>
        <strain evidence="1">CGMCC 1.15880</strain>
    </source>
</reference>
<keyword evidence="2" id="KW-1185">Reference proteome</keyword>
<evidence type="ECO:0000313" key="1">
    <source>
        <dbReference type="EMBL" id="GGA29004.1"/>
    </source>
</evidence>
<sequence>MLRQMNHFFRIVILTGLCPAAGLAQDADPGGLSFTFGLRQQFEAFTDRSLSVAGQDPGGRSTTILTFGALSETRQDRLELEFGTQLSDGLTRTDTTADLSYRRTSANAVLDLTAEWVQSDLAFLRSASSFVDADGIVVLPDDLGQLTSTGTRTATTFGASLRWGELRPLGASLELRHRIQDYDNARATLTDGTTTTLSGGLRFNINPVTTANLNLRYNIIDDDGSAVENTAILRGGLTFDRPSGRLVTQISVAHNDDSETRWAASVNRQFELPRADLDITLGVAQDDSATAQLIGRVAYGYDLPEGRIEFSAGHDLTAGSDRRNTTLQASYTQELTPISDLRLLLDYARARDTDDGADIAVGTFSASYGLQLTPDWSVNFGARTDLRKDSGTASRANGVFMVLGRSLTWRP</sequence>